<keyword evidence="3" id="KW-1185">Reference proteome</keyword>
<name>A0A5E4X400_9BURK</name>
<evidence type="ECO:0000313" key="2">
    <source>
        <dbReference type="EMBL" id="VVE30968.1"/>
    </source>
</evidence>
<dbReference type="AlphaFoldDB" id="A0A5E4X400"/>
<accession>A0A5E4X400</accession>
<dbReference type="RefSeq" id="WP_246171373.1">
    <property type="nucleotide sequence ID" value="NZ_CABPSH010000010.1"/>
</dbReference>
<evidence type="ECO:0000313" key="3">
    <source>
        <dbReference type="Proteomes" id="UP000400981"/>
    </source>
</evidence>
<reference evidence="2 3" key="1">
    <citation type="submission" date="2019-08" db="EMBL/GenBank/DDBJ databases">
        <authorList>
            <person name="Peeters C."/>
        </authorList>
    </citation>
    <scope>NUCLEOTIDE SEQUENCE [LARGE SCALE GENOMIC DNA]</scope>
    <source>
        <strain evidence="2 3">LMG 31012</strain>
    </source>
</reference>
<dbReference type="EMBL" id="CABPSH010000010">
    <property type="protein sequence ID" value="VVE30968.1"/>
    <property type="molecule type" value="Genomic_DNA"/>
</dbReference>
<evidence type="ECO:0000256" key="1">
    <source>
        <dbReference type="SAM" id="MobiDB-lite"/>
    </source>
</evidence>
<gene>
    <name evidence="2" type="ORF">PEP31012_03674</name>
</gene>
<dbReference type="Proteomes" id="UP000400981">
    <property type="component" value="Unassembled WGS sequence"/>
</dbReference>
<proteinExistence type="predicted"/>
<organism evidence="2 3">
    <name type="scientific">Pandoraea eparura</name>
    <dbReference type="NCBI Taxonomy" id="2508291"/>
    <lineage>
        <taxon>Bacteria</taxon>
        <taxon>Pseudomonadati</taxon>
        <taxon>Pseudomonadota</taxon>
        <taxon>Betaproteobacteria</taxon>
        <taxon>Burkholderiales</taxon>
        <taxon>Burkholderiaceae</taxon>
        <taxon>Pandoraea</taxon>
    </lineage>
</organism>
<protein>
    <submittedName>
        <fullName evidence="2">Uncharacterized protein</fullName>
    </submittedName>
</protein>
<sequence>MTNYMDPRPEGLNTDPAPPSVVETLDDDPPNSYGCGYEGAHFGAPYIDAICIEGELWDLDAFEDGMLVGGGNMPCPCCNTREYLEYQDYRYTGNARNRRAQIRKDIRRILRLIKERKNA</sequence>
<feature type="region of interest" description="Disordered" evidence="1">
    <location>
        <begin position="1"/>
        <end position="29"/>
    </location>
</feature>